<protein>
    <submittedName>
        <fullName evidence="1">Uncharacterized protein</fullName>
    </submittedName>
</protein>
<keyword evidence="2" id="KW-1185">Reference proteome</keyword>
<dbReference type="EMBL" id="CP000155">
    <property type="protein sequence ID" value="ABC27510.1"/>
    <property type="molecule type" value="Genomic_DNA"/>
</dbReference>
<dbReference type="STRING" id="349521.HCH_00607"/>
<dbReference type="RefSeq" id="WP_011394587.1">
    <property type="nucleotide sequence ID" value="NC_007645.1"/>
</dbReference>
<organism evidence="1 2">
    <name type="scientific">Hahella chejuensis (strain KCTC 2396)</name>
    <dbReference type="NCBI Taxonomy" id="349521"/>
    <lineage>
        <taxon>Bacteria</taxon>
        <taxon>Pseudomonadati</taxon>
        <taxon>Pseudomonadota</taxon>
        <taxon>Gammaproteobacteria</taxon>
        <taxon>Oceanospirillales</taxon>
        <taxon>Hahellaceae</taxon>
        <taxon>Hahella</taxon>
    </lineage>
</organism>
<accession>Q2SPB4</accession>
<name>Q2SPB4_HAHCH</name>
<proteinExistence type="predicted"/>
<gene>
    <name evidence="1" type="ordered locus">HCH_00607</name>
</gene>
<evidence type="ECO:0000313" key="2">
    <source>
        <dbReference type="Proteomes" id="UP000000238"/>
    </source>
</evidence>
<dbReference type="Proteomes" id="UP000000238">
    <property type="component" value="Chromosome"/>
</dbReference>
<dbReference type="HOGENOM" id="CLU_1281708_0_0_6"/>
<dbReference type="KEGG" id="hch:HCH_00607"/>
<sequence>MDPKSLIRELENLPADYAEFGGKLSEVYQMFIDCINKCVASGSLSLFKSEFSEFIYSYFSRLDPKKIELCFLEYENNLLENLDKLFLQEEIQHRRYPVDAIYLCYNPGLYYVSSVLCGCSEYSQYNHDWIGGFYHDTGQIEVAEELLCWNDLGLEFDAYSKDHEIARLFVYMMVLWASCRAIKNSKYCEFPFSFSCHDSPCDIIDISYRSRINLI</sequence>
<evidence type="ECO:0000313" key="1">
    <source>
        <dbReference type="EMBL" id="ABC27510.1"/>
    </source>
</evidence>
<dbReference type="AlphaFoldDB" id="Q2SPB4"/>
<reference evidence="1 2" key="1">
    <citation type="journal article" date="2005" name="Nucleic Acids Res.">
        <title>Genomic blueprint of Hahella chejuensis, a marine microbe producing an algicidal agent.</title>
        <authorList>
            <person name="Jeong H."/>
            <person name="Yim J.H."/>
            <person name="Lee C."/>
            <person name="Choi S.-H."/>
            <person name="Park Y.K."/>
            <person name="Yoon S.H."/>
            <person name="Hur C.-G."/>
            <person name="Kang H.-Y."/>
            <person name="Kim D."/>
            <person name="Lee H.H."/>
            <person name="Park K.H."/>
            <person name="Park S.-H."/>
            <person name="Park H.-S."/>
            <person name="Lee H.K."/>
            <person name="Oh T.K."/>
            <person name="Kim J.F."/>
        </authorList>
    </citation>
    <scope>NUCLEOTIDE SEQUENCE [LARGE SCALE GENOMIC DNA]</scope>
    <source>
        <strain evidence="1 2">KCTC 2396</strain>
    </source>
</reference>